<dbReference type="Gene3D" id="2.60.120.10">
    <property type="entry name" value="Jelly Rolls"/>
    <property type="match status" value="1"/>
</dbReference>
<dbReference type="EMBL" id="CP096246">
    <property type="protein sequence ID" value="WFG96530.1"/>
    <property type="molecule type" value="Genomic_DNA"/>
</dbReference>
<evidence type="ECO:0000313" key="2">
    <source>
        <dbReference type="Proteomes" id="UP001214629"/>
    </source>
</evidence>
<evidence type="ECO:0000313" key="1">
    <source>
        <dbReference type="EMBL" id="WFG96530.1"/>
    </source>
</evidence>
<dbReference type="RefSeq" id="WP_277938833.1">
    <property type="nucleotide sequence ID" value="NZ_CP096246.1"/>
</dbReference>
<keyword evidence="2" id="KW-1185">Reference proteome</keyword>
<name>A0AAX3SYW9_SPICI</name>
<sequence>MNNMLGKPECWYILDCPTDAKMIYGHYAQTKVELIQLVEKKSGHNYLQK</sequence>
<proteinExistence type="predicted"/>
<organism evidence="1 2">
    <name type="scientific">Spiroplasma citri</name>
    <dbReference type="NCBI Taxonomy" id="2133"/>
    <lineage>
        <taxon>Bacteria</taxon>
        <taxon>Bacillati</taxon>
        <taxon>Mycoplasmatota</taxon>
        <taxon>Mollicutes</taxon>
        <taxon>Entomoplasmatales</taxon>
        <taxon>Spiroplasmataceae</taxon>
        <taxon>Spiroplasma</taxon>
    </lineage>
</organism>
<gene>
    <name evidence="1" type="ORF">M0C40_00495</name>
</gene>
<reference evidence="1 2" key="1">
    <citation type="submission" date="2022-04" db="EMBL/GenBank/DDBJ databases">
        <title>Whole genome of Spiroplasma citri.</title>
        <authorList>
            <person name="Khanchezar A."/>
            <person name="Izadpanah K."/>
            <person name="Taghavi M."/>
            <person name="Ghorbani A."/>
            <person name="Beven L."/>
        </authorList>
    </citation>
    <scope>NUCLEOTIDE SEQUENCE [LARGE SCALE GENOMIC DNA]</scope>
    <source>
        <strain evidence="1 2">D4</strain>
    </source>
</reference>
<dbReference type="AlphaFoldDB" id="A0AAX3SYW9"/>
<dbReference type="Proteomes" id="UP001214629">
    <property type="component" value="Chromosome"/>
</dbReference>
<dbReference type="SUPFAM" id="SSF51182">
    <property type="entry name" value="RmlC-like cupins"/>
    <property type="match status" value="1"/>
</dbReference>
<dbReference type="InterPro" id="IPR014710">
    <property type="entry name" value="RmlC-like_jellyroll"/>
</dbReference>
<dbReference type="InterPro" id="IPR011051">
    <property type="entry name" value="RmlC_Cupin_sf"/>
</dbReference>
<protein>
    <submittedName>
        <fullName evidence="1">Uncharacterized protein</fullName>
    </submittedName>
</protein>
<accession>A0AAX3SYW9</accession>